<dbReference type="GO" id="GO:0005737">
    <property type="term" value="C:cytoplasm"/>
    <property type="evidence" value="ECO:0007669"/>
    <property type="project" value="TreeGrafter"/>
</dbReference>
<dbReference type="Gene3D" id="3.40.250.10">
    <property type="entry name" value="Rhodanese-like domain"/>
    <property type="match status" value="1"/>
</dbReference>
<dbReference type="SUPFAM" id="SSF52821">
    <property type="entry name" value="Rhodanese/Cell cycle control phosphatase"/>
    <property type="match status" value="1"/>
</dbReference>
<dbReference type="GO" id="GO:0005634">
    <property type="term" value="C:nucleus"/>
    <property type="evidence" value="ECO:0007669"/>
    <property type="project" value="TreeGrafter"/>
</dbReference>
<dbReference type="AlphaFoldDB" id="A0A504X446"/>
<proteinExistence type="predicted"/>
<dbReference type="GO" id="GO:0004725">
    <property type="term" value="F:protein tyrosine phosphatase activity"/>
    <property type="evidence" value="ECO:0007669"/>
    <property type="project" value="TreeGrafter"/>
</dbReference>
<reference evidence="3" key="1">
    <citation type="submission" date="2019-02" db="EMBL/GenBank/DDBJ databases">
        <title>FDA dAtabase for Regulatory Grade micrObial Sequences (FDA-ARGOS): Supporting development and validation of Infectious Disease Dx tests.</title>
        <authorList>
            <person name="Duncan R."/>
            <person name="Fisher C."/>
            <person name="Tallon L."/>
            <person name="Sadzewicz L."/>
            <person name="Sengamalay N."/>
            <person name="Ott S."/>
            <person name="Godinez A."/>
            <person name="Nagaraj S."/>
            <person name="Vavikolanu K."/>
            <person name="Nadendla S."/>
            <person name="Aluvathingal J."/>
            <person name="Sichtig H."/>
        </authorList>
    </citation>
    <scope>NUCLEOTIDE SEQUENCE [LARGE SCALE GENOMIC DNA]</scope>
    <source>
        <strain evidence="3">FDAARGOS_361</strain>
    </source>
</reference>
<gene>
    <name evidence="2" type="ORF">CGC21_20975</name>
</gene>
<protein>
    <recommendedName>
        <fullName evidence="4">Rhodanese domain-containing protein</fullName>
    </recommendedName>
</protein>
<name>A0A504X446_LEIDO</name>
<comment type="caution">
    <text evidence="2">The sequence shown here is derived from an EMBL/GenBank/DDBJ whole genome shotgun (WGS) entry which is preliminary data.</text>
</comment>
<evidence type="ECO:0008006" key="4">
    <source>
        <dbReference type="Google" id="ProtNLM"/>
    </source>
</evidence>
<dbReference type="VEuPathDB" id="TriTrypDB:LDHU3_32.3630"/>
<organism evidence="2 3">
    <name type="scientific">Leishmania donovani</name>
    <dbReference type="NCBI Taxonomy" id="5661"/>
    <lineage>
        <taxon>Eukaryota</taxon>
        <taxon>Discoba</taxon>
        <taxon>Euglenozoa</taxon>
        <taxon>Kinetoplastea</taxon>
        <taxon>Metakinetoplastina</taxon>
        <taxon>Trypanosomatida</taxon>
        <taxon>Trypanosomatidae</taxon>
        <taxon>Leishmaniinae</taxon>
        <taxon>Leishmania</taxon>
    </lineage>
</organism>
<sequence>MANYTYMKPEELVEVLDNPDSLTKAAVIDCRDSDRDCGFIVNSISMPTISCTEEMYEKLAKTLFEEKKEIAVFHCAQSLIRAPKGANRFKMSRADKQQHQEHVVGTSRDTSVRLFAFANTRPGYQIVFAPEEPLIILKSKNSATPQHPCLQWEPLSTLVFQARPNTTHAVYVVDTTSLSSAATYDQEEHVNGAAVGPLLKRLSNAITRLNPHNATMVAAGVSGHLAMKYVLVGEKTLGHRDRLVQRLVLLCPTSLSALTAMTNAVIKRPAVDGYQLPEVIVLLKEQTEVPGWSAWLTALKDVHHRISSFRVTTDLGPSLFAAIAREAGLAAADGTAVDVQQRYAAPRVYRLDFVLSKQTKSADYEDASSSDEESEFEEGADDADAGHSAGAVESSCGCGSEGCGGGHEHGAKAAVSDSAGSMLVSGLHGLANWCDPVRVIVEGRVLDIGTGLVGTTDGCVEVTNLPAMVAADSTLAAWHARAASTDRQAKQRRPPAVAVAGVLSRDKEGRTTLRAEEARPLTKAEVLHSMTAGSSIEEIPVHYNTSRIAHGYGVLLIRGRKCVLVRNVGDAMAARMRIPFAPHSRTEESCVDCAVRALCDACEVSSDNFFLPSYLPPVVYYPTAATANADHVGPRCVTIYTALAISPSPRGAASDAIEDAPEPEEPYDWVSFSRALALVETDAEREALQEAQRHLERAHKAGLYTPVRGCGLFGEDVKPHSGAAVGAALSKATLTGIPSRAGQRLKTLAGIEFYVIVCPGSAAAELTPLLTQALHASCSLVCGEDTATSSIEDIAAEAQWRGERHVLLLLGGNDDAEAFCEAHLVYLTEKRQATAQVFTMLLPQAATLITELGSGALASEVEARLDSLLSAVRVSDALITMVPPKELSRGEQAVLQVCCKANPDLMLFYGWEARHPFTVCDQTPSESGSAIDAGAAPVLKEMKVRTPAGVPVAPAALAFLTHTGALNCFYASGECRLLFAQGDVWIPTRGSTQGFVHLDVVSHCLAVEPGNEWASESDADRTSELTLLVWCANDAAAGTAAVHAATLEKQLQWSEARDGSDWLLAYDPLPQWD</sequence>
<evidence type="ECO:0000313" key="3">
    <source>
        <dbReference type="Proteomes" id="UP000318447"/>
    </source>
</evidence>
<feature type="compositionally biased region" description="Acidic residues" evidence="1">
    <location>
        <begin position="364"/>
        <end position="383"/>
    </location>
</feature>
<dbReference type="EMBL" id="RHLC01000009">
    <property type="protein sequence ID" value="TPP43796.1"/>
    <property type="molecule type" value="Genomic_DNA"/>
</dbReference>
<dbReference type="PANTHER" id="PTHR10828">
    <property type="entry name" value="M-PHASE INDUCER PHOSPHATASE DUAL SPECIFICITY PHOSPHATASE CDC25"/>
    <property type="match status" value="1"/>
</dbReference>
<dbReference type="InterPro" id="IPR036873">
    <property type="entry name" value="Rhodanese-like_dom_sf"/>
</dbReference>
<feature type="region of interest" description="Disordered" evidence="1">
    <location>
        <begin position="362"/>
        <end position="388"/>
    </location>
</feature>
<accession>A0A504X446</accession>
<dbReference type="VEuPathDB" id="TriTrypDB:LdBPK_322870.1"/>
<dbReference type="VEuPathDB" id="TriTrypDB:LdCL_320034600"/>
<dbReference type="Proteomes" id="UP000318447">
    <property type="component" value="Unassembled WGS sequence"/>
</dbReference>
<dbReference type="PANTHER" id="PTHR10828:SF38">
    <property type="entry name" value="ARSENICAL-RESISTANCE PROTEIN 2-RELATED"/>
    <property type="match status" value="1"/>
</dbReference>
<evidence type="ECO:0000256" key="1">
    <source>
        <dbReference type="SAM" id="MobiDB-lite"/>
    </source>
</evidence>
<evidence type="ECO:0000313" key="2">
    <source>
        <dbReference type="EMBL" id="TPP43796.1"/>
    </source>
</evidence>